<name>A0A4Z2G3Y8_9TELE</name>
<comment type="caution">
    <text evidence="2">The sequence shown here is derived from an EMBL/GenBank/DDBJ whole genome shotgun (WGS) entry which is preliminary data.</text>
</comment>
<dbReference type="AlphaFoldDB" id="A0A4Z2G3Y8"/>
<accession>A0A4Z2G3Y8</accession>
<gene>
    <name evidence="2" type="ORF">EYF80_041793</name>
</gene>
<sequence>MSHDTQTLPVGSYLVLVRKWSRFPLLVLVREWSRFPLLVLVLQWSRFPLLVLVRVQLGLCGPKCAKLARRVPTHLHKRRVCSSTATRRIRPPSCSWIWSSRPGEQPPSSRGVMLPVRASTSERSRASGSCSRSPDGVPGVRFPEASPSGPSSAAGSGSSTSSVAGGGKGLILLVRVLGSGDLQVRGHHLIKALQLVATSSFTLVTERALLTLEIFGERIGRVFISLGVSALRSPTVLMFLARTSCPKPRHL</sequence>
<dbReference type="EMBL" id="SRLO01000715">
    <property type="protein sequence ID" value="TNN48021.1"/>
    <property type="molecule type" value="Genomic_DNA"/>
</dbReference>
<evidence type="ECO:0000256" key="1">
    <source>
        <dbReference type="SAM" id="MobiDB-lite"/>
    </source>
</evidence>
<organism evidence="2 3">
    <name type="scientific">Liparis tanakae</name>
    <name type="common">Tanaka's snailfish</name>
    <dbReference type="NCBI Taxonomy" id="230148"/>
    <lineage>
        <taxon>Eukaryota</taxon>
        <taxon>Metazoa</taxon>
        <taxon>Chordata</taxon>
        <taxon>Craniata</taxon>
        <taxon>Vertebrata</taxon>
        <taxon>Euteleostomi</taxon>
        <taxon>Actinopterygii</taxon>
        <taxon>Neopterygii</taxon>
        <taxon>Teleostei</taxon>
        <taxon>Neoteleostei</taxon>
        <taxon>Acanthomorphata</taxon>
        <taxon>Eupercaria</taxon>
        <taxon>Perciformes</taxon>
        <taxon>Cottioidei</taxon>
        <taxon>Cottales</taxon>
        <taxon>Liparidae</taxon>
        <taxon>Liparis</taxon>
    </lineage>
</organism>
<dbReference type="Proteomes" id="UP000314294">
    <property type="component" value="Unassembled WGS sequence"/>
</dbReference>
<protein>
    <submittedName>
        <fullName evidence="2">Uncharacterized protein</fullName>
    </submittedName>
</protein>
<evidence type="ECO:0000313" key="2">
    <source>
        <dbReference type="EMBL" id="TNN48021.1"/>
    </source>
</evidence>
<proteinExistence type="predicted"/>
<feature type="compositionally biased region" description="Low complexity" evidence="1">
    <location>
        <begin position="145"/>
        <end position="161"/>
    </location>
</feature>
<keyword evidence="3" id="KW-1185">Reference proteome</keyword>
<reference evidence="2 3" key="1">
    <citation type="submission" date="2019-03" db="EMBL/GenBank/DDBJ databases">
        <title>First draft genome of Liparis tanakae, snailfish: a comprehensive survey of snailfish specific genes.</title>
        <authorList>
            <person name="Kim W."/>
            <person name="Song I."/>
            <person name="Jeong J.-H."/>
            <person name="Kim D."/>
            <person name="Kim S."/>
            <person name="Ryu S."/>
            <person name="Song J.Y."/>
            <person name="Lee S.K."/>
        </authorList>
    </citation>
    <scope>NUCLEOTIDE SEQUENCE [LARGE SCALE GENOMIC DNA]</scope>
    <source>
        <tissue evidence="2">Muscle</tissue>
    </source>
</reference>
<evidence type="ECO:0000313" key="3">
    <source>
        <dbReference type="Proteomes" id="UP000314294"/>
    </source>
</evidence>
<feature type="region of interest" description="Disordered" evidence="1">
    <location>
        <begin position="100"/>
        <end position="161"/>
    </location>
</feature>